<dbReference type="AlphaFoldDB" id="A0A4P0XIZ1"/>
<gene>
    <name evidence="1" type="ORF">KPZU09_48330</name>
    <name evidence="2" type="ORF">NCTC9183_00848</name>
</gene>
<reference evidence="1" key="2">
    <citation type="submission" date="2020-10" db="EMBL/GenBank/DDBJ databases">
        <title>Genome Sequence of ESBL Producing Zambian Clinical Strains.</title>
        <authorList>
            <person name="Shawa M."/>
            <person name="Furuta Y."/>
            <person name="Simbotwe M."/>
            <person name="Mulenga E."/>
            <person name="Mubanga M."/>
            <person name="Mulenga G."/>
            <person name="Kaile C."/>
            <person name="Zorigt T."/>
            <person name="Hang'ombe B."/>
            <person name="Higashi H."/>
        </authorList>
    </citation>
    <scope>NUCLEOTIDE SEQUENCE</scope>
    <source>
        <strain evidence="1">Zam_UTH_09</strain>
    </source>
</reference>
<proteinExistence type="predicted"/>
<reference evidence="2" key="1">
    <citation type="submission" date="2019-04" db="EMBL/GenBank/DDBJ databases">
        <authorList>
            <consortium name="Pathogen Informatics"/>
        </authorList>
    </citation>
    <scope>NUCLEOTIDE SEQUENCE</scope>
    <source>
        <strain evidence="2">NCTC9183</strain>
    </source>
</reference>
<organism evidence="2">
    <name type="scientific">Klebsiella pneumoniae</name>
    <dbReference type="NCBI Taxonomy" id="573"/>
    <lineage>
        <taxon>Bacteria</taxon>
        <taxon>Pseudomonadati</taxon>
        <taxon>Pseudomonadota</taxon>
        <taxon>Gammaproteobacteria</taxon>
        <taxon>Enterobacterales</taxon>
        <taxon>Enterobacteriaceae</taxon>
        <taxon>Klebsiella/Raoultella group</taxon>
        <taxon>Klebsiella</taxon>
        <taxon>Klebsiella pneumoniae complex</taxon>
    </lineage>
</organism>
<dbReference type="EMBL" id="BNFF01000001">
    <property type="protein sequence ID" value="GHK55097.1"/>
    <property type="molecule type" value="Genomic_DNA"/>
</dbReference>
<dbReference type="Proteomes" id="UP000655094">
    <property type="component" value="Unassembled WGS sequence"/>
</dbReference>
<accession>A0A4P0XIZ1</accession>
<dbReference type="Proteomes" id="UP000507695">
    <property type="component" value="Unassembled WGS sequence"/>
</dbReference>
<dbReference type="EMBL" id="CABDVL010000003">
    <property type="protein sequence ID" value="VTM49368.1"/>
    <property type="molecule type" value="Genomic_DNA"/>
</dbReference>
<sequence length="50" mass="5989">MVAVQIEVIVEQLDGLFFWRVISKYARPTVDEYVTRQQGAVDFQRFKRVR</sequence>
<protein>
    <submittedName>
        <fullName evidence="2">Uncharacterized protein</fullName>
    </submittedName>
</protein>
<evidence type="ECO:0000313" key="1">
    <source>
        <dbReference type="EMBL" id="GHK55097.1"/>
    </source>
</evidence>
<evidence type="ECO:0000313" key="2">
    <source>
        <dbReference type="EMBL" id="VTM49368.1"/>
    </source>
</evidence>
<name>A0A4P0XIZ1_KLEPN</name>